<evidence type="ECO:0000313" key="4">
    <source>
        <dbReference type="Proteomes" id="UP000663829"/>
    </source>
</evidence>
<sequence length="192" mass="21124">MTKVTMIDLTHPEVAGLSRNASTGQIASGRIFVNSAYKQNLTIRPSIGHPSSRSVPLKHLHRRQIPDHAPERPTKSTLRRWRRQRLEVRIASGSGSRKKPPALQSSVRLATPQHSVEEPVAIEPRPCFSPRGEISEGLSGESPVARTPDRVSVESFSTDSTEEGMLLDRSPDNGVSDLDELAAHLELDRGED</sequence>
<organism evidence="2 4">
    <name type="scientific">Didymodactylos carnosus</name>
    <dbReference type="NCBI Taxonomy" id="1234261"/>
    <lineage>
        <taxon>Eukaryota</taxon>
        <taxon>Metazoa</taxon>
        <taxon>Spiralia</taxon>
        <taxon>Gnathifera</taxon>
        <taxon>Rotifera</taxon>
        <taxon>Eurotatoria</taxon>
        <taxon>Bdelloidea</taxon>
        <taxon>Philodinida</taxon>
        <taxon>Philodinidae</taxon>
        <taxon>Didymodactylos</taxon>
    </lineage>
</organism>
<evidence type="ECO:0000256" key="1">
    <source>
        <dbReference type="SAM" id="MobiDB-lite"/>
    </source>
</evidence>
<protein>
    <submittedName>
        <fullName evidence="2">Uncharacterized protein</fullName>
    </submittedName>
</protein>
<gene>
    <name evidence="2" type="ORF">GPM918_LOCUS37561</name>
    <name evidence="3" type="ORF">SRO942_LOCUS38328</name>
</gene>
<name>A0A815UKP6_9BILA</name>
<dbReference type="Proteomes" id="UP000663829">
    <property type="component" value="Unassembled WGS sequence"/>
</dbReference>
<evidence type="ECO:0000313" key="3">
    <source>
        <dbReference type="EMBL" id="CAF4380466.1"/>
    </source>
</evidence>
<dbReference type="Proteomes" id="UP000681722">
    <property type="component" value="Unassembled WGS sequence"/>
</dbReference>
<comment type="caution">
    <text evidence="2">The sequence shown here is derived from an EMBL/GenBank/DDBJ whole genome shotgun (WGS) entry which is preliminary data.</text>
</comment>
<accession>A0A815UKP6</accession>
<evidence type="ECO:0000313" key="2">
    <source>
        <dbReference type="EMBL" id="CAF1521199.1"/>
    </source>
</evidence>
<dbReference type="EMBL" id="CAJNOQ010023886">
    <property type="protein sequence ID" value="CAF1521199.1"/>
    <property type="molecule type" value="Genomic_DNA"/>
</dbReference>
<feature type="compositionally biased region" description="Polar residues" evidence="1">
    <location>
        <begin position="103"/>
        <end position="114"/>
    </location>
</feature>
<dbReference type="EMBL" id="CAJOBC010089436">
    <property type="protein sequence ID" value="CAF4380466.1"/>
    <property type="molecule type" value="Genomic_DNA"/>
</dbReference>
<keyword evidence="4" id="KW-1185">Reference proteome</keyword>
<feature type="region of interest" description="Disordered" evidence="1">
    <location>
        <begin position="91"/>
        <end position="177"/>
    </location>
</feature>
<reference evidence="2" key="1">
    <citation type="submission" date="2021-02" db="EMBL/GenBank/DDBJ databases">
        <authorList>
            <person name="Nowell W R."/>
        </authorList>
    </citation>
    <scope>NUCLEOTIDE SEQUENCE</scope>
</reference>
<proteinExistence type="predicted"/>
<dbReference type="AlphaFoldDB" id="A0A815UKP6"/>